<sequence>MVRSFASAGLFTRTQMAGSTSLRSICRTHGVTLQAFQTSQRHVFYKVATTDPYLSIASQPESITTGLAAALELNAASDGQRQLREALLGRLKGHVLEVGTGTGAVAREVAKMEAVQAVTGIDPSPAFLERARSLGGPKEKYVEAYSTDLSSAVETASVDHALMWTTLGHIPEEQHAPTIIELHRVLKPNGVLHILDNDPCSWDFRMHPHDPLNAPVQAMLDSVVQDRFLMRKARALVESNGFVAQPLRIETQLDTSAASYGYRHVLLRAIEEFAASGIVGAPFIEAMKFEAKRRVRVGEFQMALSYAYIEATKAPSK</sequence>
<proteinExistence type="predicted"/>
<name>A0A7S4B7Q0_CHRCT</name>
<organism evidence="2">
    <name type="scientific">Chrysotila carterae</name>
    <name type="common">Marine alga</name>
    <name type="synonym">Syracosphaera carterae</name>
    <dbReference type="NCBI Taxonomy" id="13221"/>
    <lineage>
        <taxon>Eukaryota</taxon>
        <taxon>Haptista</taxon>
        <taxon>Haptophyta</taxon>
        <taxon>Prymnesiophyceae</taxon>
        <taxon>Isochrysidales</taxon>
        <taxon>Isochrysidaceae</taxon>
        <taxon>Chrysotila</taxon>
    </lineage>
</organism>
<protein>
    <recommendedName>
        <fullName evidence="1">Methyltransferase domain-containing protein</fullName>
    </recommendedName>
</protein>
<evidence type="ECO:0000313" key="2">
    <source>
        <dbReference type="EMBL" id="CAE0757130.1"/>
    </source>
</evidence>
<dbReference type="EMBL" id="HBIZ01015710">
    <property type="protein sequence ID" value="CAE0757130.1"/>
    <property type="molecule type" value="Transcribed_RNA"/>
</dbReference>
<feature type="domain" description="Methyltransferase" evidence="1">
    <location>
        <begin position="95"/>
        <end position="190"/>
    </location>
</feature>
<dbReference type="Pfam" id="PF13649">
    <property type="entry name" value="Methyltransf_25"/>
    <property type="match status" value="1"/>
</dbReference>
<dbReference type="InterPro" id="IPR029063">
    <property type="entry name" value="SAM-dependent_MTases_sf"/>
</dbReference>
<evidence type="ECO:0000259" key="1">
    <source>
        <dbReference type="Pfam" id="PF13649"/>
    </source>
</evidence>
<dbReference type="InterPro" id="IPR041698">
    <property type="entry name" value="Methyltransf_25"/>
</dbReference>
<dbReference type="AlphaFoldDB" id="A0A7S4B7Q0"/>
<gene>
    <name evidence="2" type="ORF">PCAR00345_LOCUS9724</name>
</gene>
<dbReference type="SUPFAM" id="SSF53335">
    <property type="entry name" value="S-adenosyl-L-methionine-dependent methyltransferases"/>
    <property type="match status" value="1"/>
</dbReference>
<reference evidence="2" key="1">
    <citation type="submission" date="2021-01" db="EMBL/GenBank/DDBJ databases">
        <authorList>
            <person name="Corre E."/>
            <person name="Pelletier E."/>
            <person name="Niang G."/>
            <person name="Scheremetjew M."/>
            <person name="Finn R."/>
            <person name="Kale V."/>
            <person name="Holt S."/>
            <person name="Cochrane G."/>
            <person name="Meng A."/>
            <person name="Brown T."/>
            <person name="Cohen L."/>
        </authorList>
    </citation>
    <scope>NUCLEOTIDE SEQUENCE</scope>
    <source>
        <strain evidence="2">CCMP645</strain>
    </source>
</reference>
<dbReference type="InterPro" id="IPR050508">
    <property type="entry name" value="Methyltransf_Superfamily"/>
</dbReference>
<accession>A0A7S4B7Q0</accession>
<dbReference type="PANTHER" id="PTHR42912">
    <property type="entry name" value="METHYLTRANSFERASE"/>
    <property type="match status" value="1"/>
</dbReference>
<dbReference type="Gene3D" id="3.40.50.150">
    <property type="entry name" value="Vaccinia Virus protein VP39"/>
    <property type="match status" value="1"/>
</dbReference>
<dbReference type="CDD" id="cd02440">
    <property type="entry name" value="AdoMet_MTases"/>
    <property type="match status" value="1"/>
</dbReference>
<dbReference type="GO" id="GO:0008168">
    <property type="term" value="F:methyltransferase activity"/>
    <property type="evidence" value="ECO:0007669"/>
    <property type="project" value="TreeGrafter"/>
</dbReference>